<dbReference type="EMBL" id="DRQG01000105">
    <property type="protein sequence ID" value="HGY56223.1"/>
    <property type="molecule type" value="Genomic_DNA"/>
</dbReference>
<proteinExistence type="predicted"/>
<organism evidence="1">
    <name type="scientific">Caldithrix abyssi</name>
    <dbReference type="NCBI Taxonomy" id="187145"/>
    <lineage>
        <taxon>Bacteria</taxon>
        <taxon>Pseudomonadati</taxon>
        <taxon>Calditrichota</taxon>
        <taxon>Calditrichia</taxon>
        <taxon>Calditrichales</taxon>
        <taxon>Calditrichaceae</taxon>
        <taxon>Caldithrix</taxon>
    </lineage>
</organism>
<dbReference type="AlphaFoldDB" id="A0A7V4WVU2"/>
<sequence length="153" mass="17419">MPLEEQIQTDLKTAMKSGEKDTVTTLRSLLAQIKDERIKLRTKREMTEDDVIKVVLSAVKKRKEAIELYKQGNREDLVKKEQDELTILQKYLPEQLSEEKITEIIDKIIAEVNASSIKDLGRVMGAAMGQLKGKADGKLVQNLVRQRLTQISQ</sequence>
<dbReference type="Proteomes" id="UP000885779">
    <property type="component" value="Unassembled WGS sequence"/>
</dbReference>
<dbReference type="Gene3D" id="1.10.10.410">
    <property type="match status" value="1"/>
</dbReference>
<gene>
    <name evidence="1" type="ORF">ENK44_11000</name>
</gene>
<dbReference type="InterPro" id="IPR003789">
    <property type="entry name" value="Asn/Gln_tRNA_amidoTrase-B-like"/>
</dbReference>
<evidence type="ECO:0000313" key="1">
    <source>
        <dbReference type="EMBL" id="HGY56223.1"/>
    </source>
</evidence>
<reference evidence="1" key="1">
    <citation type="journal article" date="2020" name="mSystems">
        <title>Genome- and Community-Level Interaction Insights into Carbon Utilization and Element Cycling Functions of Hydrothermarchaeota in Hydrothermal Sediment.</title>
        <authorList>
            <person name="Zhou Z."/>
            <person name="Liu Y."/>
            <person name="Xu W."/>
            <person name="Pan J."/>
            <person name="Luo Z.H."/>
            <person name="Li M."/>
        </authorList>
    </citation>
    <scope>NUCLEOTIDE SEQUENCE [LARGE SCALE GENOMIC DNA]</scope>
    <source>
        <strain evidence="1">HyVt-577</strain>
    </source>
</reference>
<dbReference type="SUPFAM" id="SSF89095">
    <property type="entry name" value="GatB/YqeY motif"/>
    <property type="match status" value="1"/>
</dbReference>
<dbReference type="InterPro" id="IPR042184">
    <property type="entry name" value="YqeY/Aim41_N"/>
</dbReference>
<dbReference type="Pfam" id="PF09424">
    <property type="entry name" value="YqeY"/>
    <property type="match status" value="1"/>
</dbReference>
<protein>
    <submittedName>
        <fullName evidence="1">GatB/YqeY domain-containing protein</fullName>
    </submittedName>
</protein>
<dbReference type="InterPro" id="IPR019004">
    <property type="entry name" value="YqeY/Aim41"/>
</dbReference>
<dbReference type="InterPro" id="IPR023168">
    <property type="entry name" value="GatB_Yqey_C_2"/>
</dbReference>
<name>A0A7V4WVU2_CALAY</name>
<comment type="caution">
    <text evidence="1">The sequence shown here is derived from an EMBL/GenBank/DDBJ whole genome shotgun (WGS) entry which is preliminary data.</text>
</comment>
<dbReference type="PANTHER" id="PTHR28055:SF1">
    <property type="entry name" value="ALTERED INHERITANCE OF MITOCHONDRIA PROTEIN 41, MITOCHONDRIAL"/>
    <property type="match status" value="1"/>
</dbReference>
<accession>A0A7V4WVU2</accession>
<dbReference type="GO" id="GO:0016884">
    <property type="term" value="F:carbon-nitrogen ligase activity, with glutamine as amido-N-donor"/>
    <property type="evidence" value="ECO:0007669"/>
    <property type="project" value="InterPro"/>
</dbReference>
<dbReference type="PANTHER" id="PTHR28055">
    <property type="entry name" value="ALTERED INHERITANCE OF MITOCHONDRIA PROTEIN 41, MITOCHONDRIAL"/>
    <property type="match status" value="1"/>
</dbReference>
<dbReference type="Gene3D" id="1.10.1510.10">
    <property type="entry name" value="Uncharacterised protein YqeY/AIM41 PF09424, N-terminal domain"/>
    <property type="match status" value="1"/>
</dbReference>